<keyword evidence="7" id="KW-0067">ATP-binding</keyword>
<evidence type="ECO:0000256" key="11">
    <source>
        <dbReference type="ARBA" id="ARBA00023125"/>
    </source>
</evidence>
<dbReference type="CDD" id="cd00383">
    <property type="entry name" value="trans_reg_C"/>
    <property type="match status" value="1"/>
</dbReference>
<keyword evidence="11 14" id="KW-0238">DNA-binding</keyword>
<keyword evidence="3" id="KW-0808">Transferase</keyword>
<dbReference type="Gene3D" id="1.20.120.620">
    <property type="entry name" value="Backbone structure of the membrane domain of e. Coli histidine kinase receptor kdpd"/>
    <property type="match status" value="1"/>
</dbReference>
<dbReference type="InterPro" id="IPR036388">
    <property type="entry name" value="WH-like_DNA-bd_sf"/>
</dbReference>
<dbReference type="EMBL" id="JBHRTQ010000010">
    <property type="protein sequence ID" value="MFC3175077.1"/>
    <property type="molecule type" value="Genomic_DNA"/>
</dbReference>
<evidence type="ECO:0000256" key="4">
    <source>
        <dbReference type="ARBA" id="ARBA00022692"/>
    </source>
</evidence>
<keyword evidence="18" id="KW-1185">Reference proteome</keyword>
<evidence type="ECO:0000256" key="8">
    <source>
        <dbReference type="ARBA" id="ARBA00022989"/>
    </source>
</evidence>
<evidence type="ECO:0000256" key="13">
    <source>
        <dbReference type="ARBA" id="ARBA00023163"/>
    </source>
</evidence>
<dbReference type="Pfam" id="PF00486">
    <property type="entry name" value="Trans_reg_C"/>
    <property type="match status" value="1"/>
</dbReference>
<evidence type="ECO:0000313" key="17">
    <source>
        <dbReference type="EMBL" id="MFC3175077.1"/>
    </source>
</evidence>
<dbReference type="InterPro" id="IPR052023">
    <property type="entry name" value="Histidine_kinase_KdpD"/>
</dbReference>
<evidence type="ECO:0000256" key="6">
    <source>
        <dbReference type="ARBA" id="ARBA00022777"/>
    </source>
</evidence>
<dbReference type="Proteomes" id="UP001595604">
    <property type="component" value="Unassembled WGS sequence"/>
</dbReference>
<evidence type="ECO:0000259" key="16">
    <source>
        <dbReference type="PROSITE" id="PS51755"/>
    </source>
</evidence>
<evidence type="ECO:0000256" key="5">
    <source>
        <dbReference type="ARBA" id="ARBA00022741"/>
    </source>
</evidence>
<keyword evidence="10" id="KW-0805">Transcription regulation</keyword>
<dbReference type="PROSITE" id="PS51755">
    <property type="entry name" value="OMPR_PHOB"/>
    <property type="match status" value="1"/>
</dbReference>
<evidence type="ECO:0000256" key="7">
    <source>
        <dbReference type="ARBA" id="ARBA00022840"/>
    </source>
</evidence>
<keyword evidence="2" id="KW-0597">Phosphoprotein</keyword>
<evidence type="ECO:0000256" key="3">
    <source>
        <dbReference type="ARBA" id="ARBA00022679"/>
    </source>
</evidence>
<feature type="transmembrane region" description="Helical" evidence="15">
    <location>
        <begin position="85"/>
        <end position="106"/>
    </location>
</feature>
<keyword evidence="5" id="KW-0547">Nucleotide-binding</keyword>
<name>A0ABV7IY00_9SPHN</name>
<dbReference type="SUPFAM" id="SSF46894">
    <property type="entry name" value="C-terminal effector domain of the bipartite response regulators"/>
    <property type="match status" value="1"/>
</dbReference>
<protein>
    <submittedName>
        <fullName evidence="17">DUF4118 domain-containing protein</fullName>
    </submittedName>
</protein>
<sequence length="443" mass="46740">MRTSRPFAPSALALRGHAEALLMVAASTVVGLLIAARLGDGAVVLLYLPAVLGAAVACGRWPALVAALCSALAYNYWFIAPYRTLLIHSPADVVTVAVLFLVALVTSQLAGSMREKALLADAHARRNATIAGLARRLLSCADEAGIARVAAGELAGLLGCNVVVVSGREEPAVLASWPEGMALSPGDRAAAALTLESGDPAGRGLRCLTLADWQFHAIAVNGAVVAAIGLARDDGRPPVGEDQLPLLGNLLDQVALALERARLEEEARDFAATRQRDVIRAALLTSIGRDIRPRLDAILAAAGALRRSNTADRPLAATVAAQAARLDRYIANLLDLGPLSDEPPIALGSVVIDLFHRGVTRDGVPVHLTPKEFALLAELAKHAGRVLSHAQLLRSVWGPAQEDHVDYLRVAIRALRQKLEENPARPRLIVNEPAVGYRLVLPG</sequence>
<evidence type="ECO:0000256" key="14">
    <source>
        <dbReference type="PROSITE-ProRule" id="PRU01091"/>
    </source>
</evidence>
<comment type="caution">
    <text evidence="17">The sequence shown here is derived from an EMBL/GenBank/DDBJ whole genome shotgun (WGS) entry which is preliminary data.</text>
</comment>
<evidence type="ECO:0000256" key="2">
    <source>
        <dbReference type="ARBA" id="ARBA00022553"/>
    </source>
</evidence>
<dbReference type="InterPro" id="IPR001867">
    <property type="entry name" value="OmpR/PhoB-type_DNA-bd"/>
</dbReference>
<organism evidence="17 18">
    <name type="scientific">Novosphingobium bradum</name>
    <dbReference type="NCBI Taxonomy" id="1737444"/>
    <lineage>
        <taxon>Bacteria</taxon>
        <taxon>Pseudomonadati</taxon>
        <taxon>Pseudomonadota</taxon>
        <taxon>Alphaproteobacteria</taxon>
        <taxon>Sphingomonadales</taxon>
        <taxon>Sphingomonadaceae</taxon>
        <taxon>Novosphingobium</taxon>
    </lineage>
</organism>
<feature type="DNA-binding region" description="OmpR/PhoB-type" evidence="14">
    <location>
        <begin position="342"/>
        <end position="441"/>
    </location>
</feature>
<dbReference type="InterPro" id="IPR038318">
    <property type="entry name" value="KdpD_sf"/>
</dbReference>
<keyword evidence="8 15" id="KW-1133">Transmembrane helix</keyword>
<evidence type="ECO:0000256" key="12">
    <source>
        <dbReference type="ARBA" id="ARBA00023136"/>
    </source>
</evidence>
<proteinExistence type="predicted"/>
<feature type="domain" description="OmpR/PhoB-type" evidence="16">
    <location>
        <begin position="342"/>
        <end position="441"/>
    </location>
</feature>
<dbReference type="Gene3D" id="3.30.450.40">
    <property type="match status" value="1"/>
</dbReference>
<gene>
    <name evidence="17" type="ORF">ACFOD9_12530</name>
</gene>
<comment type="subcellular location">
    <subcellularLocation>
        <location evidence="1">Membrane</location>
        <topology evidence="1">Multi-pass membrane protein</topology>
    </subcellularLocation>
</comment>
<dbReference type="PANTHER" id="PTHR45569">
    <property type="entry name" value="SENSOR PROTEIN KDPD"/>
    <property type="match status" value="1"/>
</dbReference>
<keyword evidence="12 15" id="KW-0472">Membrane</keyword>
<feature type="transmembrane region" description="Helical" evidence="15">
    <location>
        <begin position="61"/>
        <end position="79"/>
    </location>
</feature>
<dbReference type="PANTHER" id="PTHR45569:SF1">
    <property type="entry name" value="SENSOR PROTEIN KDPD"/>
    <property type="match status" value="1"/>
</dbReference>
<dbReference type="Pfam" id="PF13493">
    <property type="entry name" value="DUF4118"/>
    <property type="match status" value="1"/>
</dbReference>
<dbReference type="SMART" id="SM00862">
    <property type="entry name" value="Trans_reg_C"/>
    <property type="match status" value="1"/>
</dbReference>
<evidence type="ECO:0000256" key="15">
    <source>
        <dbReference type="SAM" id="Phobius"/>
    </source>
</evidence>
<dbReference type="RefSeq" id="WP_379510450.1">
    <property type="nucleotide sequence ID" value="NZ_JBHRTQ010000010.1"/>
</dbReference>
<keyword evidence="9" id="KW-0902">Two-component regulatory system</keyword>
<accession>A0ABV7IY00</accession>
<evidence type="ECO:0000256" key="1">
    <source>
        <dbReference type="ARBA" id="ARBA00004141"/>
    </source>
</evidence>
<reference evidence="18" key="1">
    <citation type="journal article" date="2019" name="Int. J. Syst. Evol. Microbiol.">
        <title>The Global Catalogue of Microorganisms (GCM) 10K type strain sequencing project: providing services to taxonomists for standard genome sequencing and annotation.</title>
        <authorList>
            <consortium name="The Broad Institute Genomics Platform"/>
            <consortium name="The Broad Institute Genome Sequencing Center for Infectious Disease"/>
            <person name="Wu L."/>
            <person name="Ma J."/>
        </authorList>
    </citation>
    <scope>NUCLEOTIDE SEQUENCE [LARGE SCALE GENOMIC DNA]</scope>
    <source>
        <strain evidence="18">KCTC 42984</strain>
    </source>
</reference>
<keyword evidence="13" id="KW-0804">Transcription</keyword>
<dbReference type="SUPFAM" id="SSF55781">
    <property type="entry name" value="GAF domain-like"/>
    <property type="match status" value="1"/>
</dbReference>
<dbReference type="InterPro" id="IPR016032">
    <property type="entry name" value="Sig_transdc_resp-reg_C-effctor"/>
</dbReference>
<evidence type="ECO:0000256" key="9">
    <source>
        <dbReference type="ARBA" id="ARBA00023012"/>
    </source>
</evidence>
<dbReference type="Gene3D" id="1.10.10.10">
    <property type="entry name" value="Winged helix-like DNA-binding domain superfamily/Winged helix DNA-binding domain"/>
    <property type="match status" value="1"/>
</dbReference>
<dbReference type="InterPro" id="IPR025201">
    <property type="entry name" value="KdpD_TM"/>
</dbReference>
<dbReference type="InterPro" id="IPR029016">
    <property type="entry name" value="GAF-like_dom_sf"/>
</dbReference>
<keyword evidence="6" id="KW-0418">Kinase</keyword>
<evidence type="ECO:0000256" key="10">
    <source>
        <dbReference type="ARBA" id="ARBA00023015"/>
    </source>
</evidence>
<evidence type="ECO:0000313" key="18">
    <source>
        <dbReference type="Proteomes" id="UP001595604"/>
    </source>
</evidence>
<keyword evidence="4 15" id="KW-0812">Transmembrane</keyword>